<organism evidence="3 4">
    <name type="scientific">Lactobacillus gasseri</name>
    <dbReference type="NCBI Taxonomy" id="1596"/>
    <lineage>
        <taxon>Bacteria</taxon>
        <taxon>Bacillati</taxon>
        <taxon>Bacillota</taxon>
        <taxon>Bacilli</taxon>
        <taxon>Lactobacillales</taxon>
        <taxon>Lactobacillaceae</taxon>
        <taxon>Lactobacillus</taxon>
    </lineage>
</organism>
<accession>A0AB33ZV27</accession>
<dbReference type="Pfam" id="PF03123">
    <property type="entry name" value="CAT_RBD"/>
    <property type="match status" value="1"/>
</dbReference>
<dbReference type="PANTHER" id="PTHR30185:SF15">
    <property type="entry name" value="CRYPTIC BETA-GLUCOSIDE BGL OPERON ANTITERMINATOR"/>
    <property type="match status" value="1"/>
</dbReference>
<dbReference type="Gene3D" id="1.10.1790.10">
    <property type="entry name" value="PRD domain"/>
    <property type="match status" value="2"/>
</dbReference>
<comment type="caution">
    <text evidence="3">The sequence shown here is derived from an EMBL/GenBank/DDBJ whole genome shotgun (WGS) entry which is preliminary data.</text>
</comment>
<dbReference type="GO" id="GO:0003723">
    <property type="term" value="F:RNA binding"/>
    <property type="evidence" value="ECO:0007669"/>
    <property type="project" value="InterPro"/>
</dbReference>
<evidence type="ECO:0000313" key="4">
    <source>
        <dbReference type="Proteomes" id="UP000250668"/>
    </source>
</evidence>
<protein>
    <submittedName>
        <fullName evidence="3">Transcriptional antiterminator</fullName>
    </submittedName>
</protein>
<proteinExistence type="predicted"/>
<feature type="domain" description="PRD" evidence="2">
    <location>
        <begin position="61"/>
        <end position="166"/>
    </location>
</feature>
<dbReference type="InterPro" id="IPR004341">
    <property type="entry name" value="CAT_RNA-bd_dom"/>
</dbReference>
<evidence type="ECO:0000259" key="2">
    <source>
        <dbReference type="PROSITE" id="PS51372"/>
    </source>
</evidence>
<dbReference type="SUPFAM" id="SSF50151">
    <property type="entry name" value="SacY-like RNA-binding domain"/>
    <property type="match status" value="1"/>
</dbReference>
<dbReference type="PROSITE" id="PS51372">
    <property type="entry name" value="PRD_2"/>
    <property type="match status" value="2"/>
</dbReference>
<dbReference type="SMART" id="SM01061">
    <property type="entry name" value="CAT_RBD"/>
    <property type="match status" value="1"/>
</dbReference>
<sequence length="278" mass="32296">MRVEKKINNNVAVCTDGNGQELIALGRGIGFPQTPYELTDLSKIDMTFYRVSSQTVQMLTTISEDVIMVSSKIVQLAQTKLQNQFSTNVVFSLADHISFAIERIKKNEIFDFSLSYDIQHLYPQEYDIGLKALQYIKEDLKITFPKAEATAIAMHFINAREVSSQNISASNTDNTLNLVIRIIEDQFNIKIDRNSFAFNRFKIHLQYFLKRIESNKQIHDEISVKLIQDMMENNYPIFKCGQEIVAQLNKKYRTEITDDEMFYLMIYVQRIMRGVKNE</sequence>
<dbReference type="EMBL" id="BEXJ01000001">
    <property type="protein sequence ID" value="GBA95500.1"/>
    <property type="molecule type" value="Genomic_DNA"/>
</dbReference>
<dbReference type="GO" id="GO:0006355">
    <property type="term" value="P:regulation of DNA-templated transcription"/>
    <property type="evidence" value="ECO:0007669"/>
    <property type="project" value="InterPro"/>
</dbReference>
<dbReference type="RefSeq" id="WP_095669615.1">
    <property type="nucleotide sequence ID" value="NZ_BEXJ01000001.1"/>
</dbReference>
<dbReference type="AlphaFoldDB" id="A0AB33ZV27"/>
<dbReference type="InterPro" id="IPR036634">
    <property type="entry name" value="PRD_sf"/>
</dbReference>
<dbReference type="SUPFAM" id="SSF63520">
    <property type="entry name" value="PTS-regulatory domain, PRD"/>
    <property type="match status" value="2"/>
</dbReference>
<evidence type="ECO:0000256" key="1">
    <source>
        <dbReference type="ARBA" id="ARBA00022737"/>
    </source>
</evidence>
<dbReference type="PANTHER" id="PTHR30185">
    <property type="entry name" value="CRYPTIC BETA-GLUCOSIDE BGL OPERON ANTITERMINATOR"/>
    <property type="match status" value="1"/>
</dbReference>
<dbReference type="InterPro" id="IPR050661">
    <property type="entry name" value="BglG_antiterminators"/>
</dbReference>
<name>A0AB33ZV27_LACGS</name>
<dbReference type="InterPro" id="IPR011608">
    <property type="entry name" value="PRD"/>
</dbReference>
<dbReference type="Gene3D" id="2.30.24.10">
    <property type="entry name" value="CAT RNA-binding domain"/>
    <property type="match status" value="1"/>
</dbReference>
<dbReference type="Pfam" id="PF00874">
    <property type="entry name" value="PRD"/>
    <property type="match status" value="2"/>
</dbReference>
<evidence type="ECO:0000313" key="3">
    <source>
        <dbReference type="EMBL" id="GBA95500.1"/>
    </source>
</evidence>
<dbReference type="InterPro" id="IPR036650">
    <property type="entry name" value="CAT_RNA-bd_dom_sf"/>
</dbReference>
<gene>
    <name evidence="3" type="ORF">LJCM1025_05210</name>
</gene>
<feature type="domain" description="PRD" evidence="2">
    <location>
        <begin position="167"/>
        <end position="278"/>
    </location>
</feature>
<dbReference type="Proteomes" id="UP000250668">
    <property type="component" value="Unassembled WGS sequence"/>
</dbReference>
<reference evidence="3 4" key="1">
    <citation type="journal article" date="2018" name="Int. J. Syst. Evol. Microbiol.">
        <title>Lactobacillus paragasseri sp. nov., a sister taxon of Lactobacillus gasseri, based on whole-genome sequence analyses.</title>
        <authorList>
            <person name="Tanizawa Y."/>
            <person name="Tada I."/>
            <person name="Kobayashi H."/>
            <person name="Endo A."/>
            <person name="Maeno S."/>
            <person name="Toyoda A."/>
            <person name="Arita M."/>
            <person name="Nakamura Y."/>
            <person name="Sakamoto M."/>
            <person name="Ohkuma M."/>
            <person name="Tohno M."/>
        </authorList>
    </citation>
    <scope>NUCLEOTIDE SEQUENCE [LARGE SCALE GENOMIC DNA]</scope>
    <source>
        <strain evidence="3 4">JCM 1025</strain>
    </source>
</reference>
<keyword evidence="1" id="KW-0677">Repeat</keyword>